<sequence>MPMSRYSDSDHYIDEKTGVLKNRLGITTQAELEKAEASFASTRLYELFQTPLEGNFDFDHLKAIHRYIFKDLYEWAGQIRTVDIAKGGNSFAHHIHIETAAKFIFNKLADERFLIGMSKSDFYSTFRLG</sequence>
<comment type="caution">
    <text evidence="8">The sequence shown here is derived from an EMBL/GenBank/DDBJ whole genome shotgun (WGS) entry which is preliminary data.</text>
</comment>
<name>A0A0F3GZ75_9BACT</name>
<dbReference type="InterPro" id="IPR036597">
    <property type="entry name" value="Fido-like_dom_sf"/>
</dbReference>
<accession>A0A0F3GZ75</accession>
<protein>
    <recommendedName>
        <fullName evidence="5">protein adenylyltransferase</fullName>
        <ecNumber evidence="5">2.7.7.108</ecNumber>
    </recommendedName>
</protein>
<dbReference type="GO" id="GO:0005524">
    <property type="term" value="F:ATP binding"/>
    <property type="evidence" value="ECO:0007669"/>
    <property type="project" value="UniProtKB-KW"/>
</dbReference>
<dbReference type="PANTHER" id="PTHR39560">
    <property type="entry name" value="PROTEIN ADENYLYLTRANSFERASE FIC-RELATED"/>
    <property type="match status" value="1"/>
</dbReference>
<dbReference type="AlphaFoldDB" id="A0A0F3GZ75"/>
<comment type="catalytic activity">
    <reaction evidence="7">
        <text>L-tyrosyl-[protein] + ATP = O-(5'-adenylyl)-L-tyrosyl-[protein] + diphosphate</text>
        <dbReference type="Rhea" id="RHEA:54288"/>
        <dbReference type="Rhea" id="RHEA-COMP:10136"/>
        <dbReference type="Rhea" id="RHEA-COMP:13846"/>
        <dbReference type="ChEBI" id="CHEBI:30616"/>
        <dbReference type="ChEBI" id="CHEBI:33019"/>
        <dbReference type="ChEBI" id="CHEBI:46858"/>
        <dbReference type="ChEBI" id="CHEBI:83624"/>
        <dbReference type="EC" id="2.7.7.108"/>
    </reaction>
</comment>
<reference evidence="8 9" key="1">
    <citation type="submission" date="2015-02" db="EMBL/GenBank/DDBJ databases">
        <title>Single-cell genomics of uncultivated deep-branching MTB reveals a conserved set of magnetosome genes.</title>
        <authorList>
            <person name="Kolinko S."/>
            <person name="Richter M."/>
            <person name="Glockner F.O."/>
            <person name="Brachmann A."/>
            <person name="Schuler D."/>
        </authorList>
    </citation>
    <scope>NUCLEOTIDE SEQUENCE [LARGE SCALE GENOMIC DNA]</scope>
    <source>
        <strain evidence="8">TM-1</strain>
    </source>
</reference>
<evidence type="ECO:0000313" key="9">
    <source>
        <dbReference type="Proteomes" id="UP000033423"/>
    </source>
</evidence>
<dbReference type="GO" id="GO:0051302">
    <property type="term" value="P:regulation of cell division"/>
    <property type="evidence" value="ECO:0007669"/>
    <property type="project" value="TreeGrafter"/>
</dbReference>
<evidence type="ECO:0000256" key="1">
    <source>
        <dbReference type="ARBA" id="ARBA00022679"/>
    </source>
</evidence>
<evidence type="ECO:0000256" key="3">
    <source>
        <dbReference type="ARBA" id="ARBA00022741"/>
    </source>
</evidence>
<dbReference type="EC" id="2.7.7.108" evidence="5"/>
<evidence type="ECO:0000313" key="8">
    <source>
        <dbReference type="EMBL" id="KJU87190.1"/>
    </source>
</evidence>
<dbReference type="PANTHER" id="PTHR39560:SF1">
    <property type="entry name" value="PROTEIN ADENYLYLTRANSFERASE FIC-RELATED"/>
    <property type="match status" value="1"/>
</dbReference>
<organism evidence="8 9">
    <name type="scientific">Candidatus Magnetobacterium bavaricum</name>
    <dbReference type="NCBI Taxonomy" id="29290"/>
    <lineage>
        <taxon>Bacteria</taxon>
        <taxon>Pseudomonadati</taxon>
        <taxon>Nitrospirota</taxon>
        <taxon>Thermodesulfovibrionia</taxon>
        <taxon>Thermodesulfovibrionales</taxon>
        <taxon>Candidatus Magnetobacteriaceae</taxon>
        <taxon>Candidatus Magnetobacterium</taxon>
    </lineage>
</organism>
<evidence type="ECO:0000256" key="7">
    <source>
        <dbReference type="ARBA" id="ARBA00048696"/>
    </source>
</evidence>
<dbReference type="Proteomes" id="UP000033423">
    <property type="component" value="Unassembled WGS sequence"/>
</dbReference>
<evidence type="ECO:0000256" key="6">
    <source>
        <dbReference type="ARBA" id="ARBA00047939"/>
    </source>
</evidence>
<gene>
    <name evidence="8" type="ORF">MBAV_000619</name>
</gene>
<proteinExistence type="predicted"/>
<keyword evidence="4" id="KW-0067">ATP-binding</keyword>
<dbReference type="Gene3D" id="1.10.3290.10">
    <property type="entry name" value="Fido-like domain"/>
    <property type="match status" value="1"/>
</dbReference>
<dbReference type="EMBL" id="LACI01000279">
    <property type="protein sequence ID" value="KJU87190.1"/>
    <property type="molecule type" value="Genomic_DNA"/>
</dbReference>
<keyword evidence="3" id="KW-0547">Nucleotide-binding</keyword>
<keyword evidence="1" id="KW-0808">Transferase</keyword>
<evidence type="ECO:0000256" key="2">
    <source>
        <dbReference type="ARBA" id="ARBA00022695"/>
    </source>
</evidence>
<evidence type="ECO:0000256" key="5">
    <source>
        <dbReference type="ARBA" id="ARBA00034531"/>
    </source>
</evidence>
<keyword evidence="2" id="KW-0548">Nucleotidyltransferase</keyword>
<evidence type="ECO:0000256" key="4">
    <source>
        <dbReference type="ARBA" id="ARBA00022840"/>
    </source>
</evidence>
<dbReference type="SUPFAM" id="SSF140931">
    <property type="entry name" value="Fic-like"/>
    <property type="match status" value="1"/>
</dbReference>
<keyword evidence="9" id="KW-1185">Reference proteome</keyword>
<dbReference type="GO" id="GO:0070733">
    <property type="term" value="F:AMPylase activity"/>
    <property type="evidence" value="ECO:0007669"/>
    <property type="project" value="UniProtKB-EC"/>
</dbReference>
<comment type="catalytic activity">
    <reaction evidence="6">
        <text>L-threonyl-[protein] + ATP = 3-O-(5'-adenylyl)-L-threonyl-[protein] + diphosphate</text>
        <dbReference type="Rhea" id="RHEA:54292"/>
        <dbReference type="Rhea" id="RHEA-COMP:11060"/>
        <dbReference type="Rhea" id="RHEA-COMP:13847"/>
        <dbReference type="ChEBI" id="CHEBI:30013"/>
        <dbReference type="ChEBI" id="CHEBI:30616"/>
        <dbReference type="ChEBI" id="CHEBI:33019"/>
        <dbReference type="ChEBI" id="CHEBI:138113"/>
        <dbReference type="EC" id="2.7.7.108"/>
    </reaction>
</comment>